<dbReference type="SUPFAM" id="SSF52402">
    <property type="entry name" value="Adenine nucleotide alpha hydrolases-like"/>
    <property type="match status" value="1"/>
</dbReference>
<dbReference type="InterPro" id="IPR006016">
    <property type="entry name" value="UspA"/>
</dbReference>
<evidence type="ECO:0000313" key="2">
    <source>
        <dbReference type="EMBL" id="EUA73279.1"/>
    </source>
</evidence>
<reference evidence="2" key="1">
    <citation type="submission" date="2014-01" db="EMBL/GenBank/DDBJ databases">
        <authorList>
            <person name="Brown-Elliot B."/>
            <person name="Wallace R."/>
            <person name="Lenaerts A."/>
            <person name="Ordway D."/>
            <person name="DeGroote M.A."/>
            <person name="Parker T."/>
            <person name="Sizemore C."/>
            <person name="Tallon L.J."/>
            <person name="Sadzewicz L.K."/>
            <person name="Sengamalay N."/>
            <person name="Fraser C.M."/>
            <person name="Hine E."/>
            <person name="Shefchek K.A."/>
            <person name="Das S.P."/>
            <person name="Tettelin H."/>
        </authorList>
    </citation>
    <scope>NUCLEOTIDE SEQUENCE [LARGE SCALE GENOMIC DNA]</scope>
    <source>
        <strain evidence="2">4042</strain>
    </source>
</reference>
<dbReference type="EMBL" id="JAOB01000011">
    <property type="protein sequence ID" value="EUA73279.1"/>
    <property type="molecule type" value="Genomic_DNA"/>
</dbReference>
<dbReference type="PATRIC" id="fig|1299334.3.peg.948"/>
<dbReference type="Pfam" id="PF00582">
    <property type="entry name" value="Usp"/>
    <property type="match status" value="1"/>
</dbReference>
<dbReference type="AlphaFoldDB" id="X8DY55"/>
<gene>
    <name evidence="2" type="ORF">I553_9435</name>
</gene>
<name>X8DY55_MYCXE</name>
<dbReference type="InterPro" id="IPR014729">
    <property type="entry name" value="Rossmann-like_a/b/a_fold"/>
</dbReference>
<organism evidence="2">
    <name type="scientific">Mycobacterium xenopi 4042</name>
    <dbReference type="NCBI Taxonomy" id="1299334"/>
    <lineage>
        <taxon>Bacteria</taxon>
        <taxon>Bacillati</taxon>
        <taxon>Actinomycetota</taxon>
        <taxon>Actinomycetes</taxon>
        <taxon>Mycobacteriales</taxon>
        <taxon>Mycobacteriaceae</taxon>
        <taxon>Mycobacterium</taxon>
    </lineage>
</organism>
<accession>X8DY55</accession>
<feature type="domain" description="UspA" evidence="1">
    <location>
        <begin position="3"/>
        <end position="36"/>
    </location>
</feature>
<dbReference type="Gene3D" id="3.40.50.620">
    <property type="entry name" value="HUPs"/>
    <property type="match status" value="1"/>
</dbReference>
<protein>
    <submittedName>
        <fullName evidence="2">Universal stress family protein</fullName>
    </submittedName>
</protein>
<sequence length="38" mass="3844">MSVLGRYGRGGFAGMLLGSVSNTVVKAVPVPVIVARPS</sequence>
<proteinExistence type="predicted"/>
<comment type="caution">
    <text evidence="2">The sequence shown here is derived from an EMBL/GenBank/DDBJ whole genome shotgun (WGS) entry which is preliminary data.</text>
</comment>
<evidence type="ECO:0000259" key="1">
    <source>
        <dbReference type="Pfam" id="PF00582"/>
    </source>
</evidence>